<comment type="caution">
    <text evidence="1">The sequence shown here is derived from an EMBL/GenBank/DDBJ whole genome shotgun (WGS) entry which is preliminary data.</text>
</comment>
<accession>A0A8H7CJM3</accession>
<evidence type="ECO:0000313" key="1">
    <source>
        <dbReference type="EMBL" id="KAF7338397.1"/>
    </source>
</evidence>
<reference evidence="1" key="1">
    <citation type="submission" date="2020-05" db="EMBL/GenBank/DDBJ databases">
        <title>Mycena genomes resolve the evolution of fungal bioluminescence.</title>
        <authorList>
            <person name="Tsai I.J."/>
        </authorList>
    </citation>
    <scope>NUCLEOTIDE SEQUENCE</scope>
    <source>
        <strain evidence="1">CCC161011</strain>
    </source>
</reference>
<name>A0A8H7CJM3_9AGAR</name>
<organism evidence="1 2">
    <name type="scientific">Mycena venus</name>
    <dbReference type="NCBI Taxonomy" id="2733690"/>
    <lineage>
        <taxon>Eukaryota</taxon>
        <taxon>Fungi</taxon>
        <taxon>Dikarya</taxon>
        <taxon>Basidiomycota</taxon>
        <taxon>Agaricomycotina</taxon>
        <taxon>Agaricomycetes</taxon>
        <taxon>Agaricomycetidae</taxon>
        <taxon>Agaricales</taxon>
        <taxon>Marasmiineae</taxon>
        <taxon>Mycenaceae</taxon>
        <taxon>Mycena</taxon>
    </lineage>
</organism>
<gene>
    <name evidence="1" type="ORF">MVEN_02065400</name>
</gene>
<keyword evidence="2" id="KW-1185">Reference proteome</keyword>
<protein>
    <submittedName>
        <fullName evidence="1">Uncharacterized protein</fullName>
    </submittedName>
</protein>
<dbReference type="Proteomes" id="UP000620124">
    <property type="component" value="Unassembled WGS sequence"/>
</dbReference>
<evidence type="ECO:0000313" key="2">
    <source>
        <dbReference type="Proteomes" id="UP000620124"/>
    </source>
</evidence>
<dbReference type="AlphaFoldDB" id="A0A8H7CJM3"/>
<dbReference type="EMBL" id="JACAZI010000021">
    <property type="protein sequence ID" value="KAF7338397.1"/>
    <property type="molecule type" value="Genomic_DNA"/>
</dbReference>
<dbReference type="OrthoDB" id="3204463at2759"/>
<proteinExistence type="predicted"/>
<sequence>MLAVVSPQPTPALPPSAAAIYSMMTPQPLVVLTPQRLQSPILPRHAPAFATVQSSPSTTNSMDTPPDALDLADIADLSQLVVDEPSQECGAVPLAAGPIRRRKTSLRASPLLPKAHTLHETTPQTPISHVNPSRITFHNLMPVFSCDPNTRS</sequence>